<gene>
    <name evidence="1" type="ORF">D5086_029605</name>
</gene>
<dbReference type="EMBL" id="RCHU02000016">
    <property type="protein sequence ID" value="KAL3569715.1"/>
    <property type="molecule type" value="Genomic_DNA"/>
</dbReference>
<comment type="caution">
    <text evidence="1">The sequence shown here is derived from an EMBL/GenBank/DDBJ whole genome shotgun (WGS) entry which is preliminary data.</text>
</comment>
<proteinExistence type="predicted"/>
<organism evidence="1 2">
    <name type="scientific">Populus alba</name>
    <name type="common">White poplar</name>
    <dbReference type="NCBI Taxonomy" id="43335"/>
    <lineage>
        <taxon>Eukaryota</taxon>
        <taxon>Viridiplantae</taxon>
        <taxon>Streptophyta</taxon>
        <taxon>Embryophyta</taxon>
        <taxon>Tracheophyta</taxon>
        <taxon>Spermatophyta</taxon>
        <taxon>Magnoliopsida</taxon>
        <taxon>eudicotyledons</taxon>
        <taxon>Gunneridae</taxon>
        <taxon>Pentapetalae</taxon>
        <taxon>rosids</taxon>
        <taxon>fabids</taxon>
        <taxon>Malpighiales</taxon>
        <taxon>Salicaceae</taxon>
        <taxon>Saliceae</taxon>
        <taxon>Populus</taxon>
    </lineage>
</organism>
<evidence type="ECO:0000313" key="1">
    <source>
        <dbReference type="EMBL" id="KAL3569715.1"/>
    </source>
</evidence>
<accession>A0ACC4AU83</accession>
<name>A0ACC4AU83_POPAL</name>
<reference evidence="1 2" key="1">
    <citation type="journal article" date="2024" name="Plant Biotechnol. J.">
        <title>Genome and CRISPR/Cas9 system of a widespread forest tree (Populus alba) in the world.</title>
        <authorList>
            <person name="Liu Y.J."/>
            <person name="Jiang P.F."/>
            <person name="Han X.M."/>
            <person name="Li X.Y."/>
            <person name="Wang H.M."/>
            <person name="Wang Y.J."/>
            <person name="Wang X.X."/>
            <person name="Zeng Q.Y."/>
        </authorList>
    </citation>
    <scope>NUCLEOTIDE SEQUENCE [LARGE SCALE GENOMIC DNA]</scope>
    <source>
        <strain evidence="2">cv. PAL-ZL1</strain>
    </source>
</reference>
<evidence type="ECO:0000313" key="2">
    <source>
        <dbReference type="Proteomes" id="UP000309997"/>
    </source>
</evidence>
<dbReference type="Proteomes" id="UP000309997">
    <property type="component" value="Unassembled WGS sequence"/>
</dbReference>
<protein>
    <submittedName>
        <fullName evidence="1">Uncharacterized protein</fullName>
    </submittedName>
</protein>
<keyword evidence="2" id="KW-1185">Reference proteome</keyword>
<sequence length="169" mass="18284">MVLDLGYLAPEYALLGKLTKKADVYSFGVLILEIISGRSSSKAAFGEDLLVLVEWAAANQRPNMKQVVKMLSKDVNLNEKALTEPGIYKSQTSKRFGGGSSDETSSSHKNKGKQSLNTSVNSAILGSADSMTQMLPRTRACAALIPSLEALNFQSRRFGQAEPSTRKDP</sequence>